<dbReference type="Proteomes" id="UP000198949">
    <property type="component" value="Unassembled WGS sequence"/>
</dbReference>
<dbReference type="InterPro" id="IPR013249">
    <property type="entry name" value="RNA_pol_sigma70_r4_t2"/>
</dbReference>
<dbReference type="InterPro" id="IPR013324">
    <property type="entry name" value="RNA_pol_sigma_r3/r4-like"/>
</dbReference>
<evidence type="ECO:0000313" key="8">
    <source>
        <dbReference type="EMBL" id="SDD48928.1"/>
    </source>
</evidence>
<evidence type="ECO:0000259" key="7">
    <source>
        <dbReference type="Pfam" id="PF08281"/>
    </source>
</evidence>
<comment type="similarity">
    <text evidence="1">Belongs to the sigma-70 factor family. ECF subfamily.</text>
</comment>
<protein>
    <submittedName>
        <fullName evidence="8">RNA polymerase sigma-70 factor, ECF subfamily</fullName>
    </submittedName>
</protein>
<dbReference type="Pfam" id="PF08281">
    <property type="entry name" value="Sigma70_r4_2"/>
    <property type="match status" value="1"/>
</dbReference>
<dbReference type="NCBIfam" id="TIGR02952">
    <property type="entry name" value="Sig70_famx2"/>
    <property type="match status" value="1"/>
</dbReference>
<name>A0A1G6V5W6_9ACTN</name>
<feature type="domain" description="RNA polymerase sigma-70 region 2" evidence="6">
    <location>
        <begin position="128"/>
        <end position="193"/>
    </location>
</feature>
<dbReference type="Gene3D" id="1.10.10.10">
    <property type="entry name" value="Winged helix-like DNA-binding domain superfamily/Winged helix DNA-binding domain"/>
    <property type="match status" value="1"/>
</dbReference>
<dbReference type="SUPFAM" id="SSF88946">
    <property type="entry name" value="Sigma2 domain of RNA polymerase sigma factors"/>
    <property type="match status" value="1"/>
</dbReference>
<dbReference type="STRING" id="58114.SAMN05216270_104220"/>
<dbReference type="InterPro" id="IPR007627">
    <property type="entry name" value="RNA_pol_sigma70_r2"/>
</dbReference>
<dbReference type="InterPro" id="IPR013325">
    <property type="entry name" value="RNA_pol_sigma_r2"/>
</dbReference>
<evidence type="ECO:0000256" key="5">
    <source>
        <dbReference type="SAM" id="MobiDB-lite"/>
    </source>
</evidence>
<evidence type="ECO:0000256" key="3">
    <source>
        <dbReference type="ARBA" id="ARBA00023082"/>
    </source>
</evidence>
<dbReference type="EMBL" id="FNAD01000004">
    <property type="protein sequence ID" value="SDD48928.1"/>
    <property type="molecule type" value="Genomic_DNA"/>
</dbReference>
<dbReference type="SUPFAM" id="SSF88659">
    <property type="entry name" value="Sigma3 and sigma4 domains of RNA polymerase sigma factors"/>
    <property type="match status" value="1"/>
</dbReference>
<sequence length="292" mass="31442">MPGIAPNSAGRIFGSQASPSLLAGQHSVLLTTDFAPFPTGSAFAEALSRLPAPTFERLKQAVWTVLSLDTGTAEQHQVRPGPEAAGAGGAAGMHAAPESSGPDQADGDEVADLVARAQDGDPSAFGEIYDRYSDTVYRYIYFRVNNAQLAEDLASETFLRALRRISSFTWQGRAFGAWLVTIARNLVVDHFKSGRYRLEIVKPDVLGADEKDSDPSTSPETAALEKLTNATLLTAVKKLNPDQQECIVLRFLQGFTVAETARTMGKNEGAVKALQYRAVRTLARLLPDGFRG</sequence>
<dbReference type="Pfam" id="PF04542">
    <property type="entry name" value="Sigma70_r2"/>
    <property type="match status" value="1"/>
</dbReference>
<gene>
    <name evidence="8" type="ORF">SAMN05216270_104220</name>
</gene>
<dbReference type="GO" id="GO:0006352">
    <property type="term" value="P:DNA-templated transcription initiation"/>
    <property type="evidence" value="ECO:0007669"/>
    <property type="project" value="InterPro"/>
</dbReference>
<dbReference type="CDD" id="cd06171">
    <property type="entry name" value="Sigma70_r4"/>
    <property type="match status" value="1"/>
</dbReference>
<proteinExistence type="inferred from homology"/>
<feature type="domain" description="RNA polymerase sigma factor 70 region 4 type 2" evidence="7">
    <location>
        <begin position="232"/>
        <end position="282"/>
    </location>
</feature>
<dbReference type="InterPro" id="IPR039425">
    <property type="entry name" value="RNA_pol_sigma-70-like"/>
</dbReference>
<evidence type="ECO:0000256" key="1">
    <source>
        <dbReference type="ARBA" id="ARBA00010641"/>
    </source>
</evidence>
<dbReference type="Gene3D" id="1.10.1740.10">
    <property type="match status" value="1"/>
</dbReference>
<dbReference type="PANTHER" id="PTHR43133">
    <property type="entry name" value="RNA POLYMERASE ECF-TYPE SIGMA FACTO"/>
    <property type="match status" value="1"/>
</dbReference>
<dbReference type="GO" id="GO:0016987">
    <property type="term" value="F:sigma factor activity"/>
    <property type="evidence" value="ECO:0007669"/>
    <property type="project" value="UniProtKB-KW"/>
</dbReference>
<evidence type="ECO:0000256" key="2">
    <source>
        <dbReference type="ARBA" id="ARBA00023015"/>
    </source>
</evidence>
<keyword evidence="4" id="KW-0804">Transcription</keyword>
<dbReference type="InterPro" id="IPR014284">
    <property type="entry name" value="RNA_pol_sigma-70_dom"/>
</dbReference>
<evidence type="ECO:0000313" key="9">
    <source>
        <dbReference type="Proteomes" id="UP000198949"/>
    </source>
</evidence>
<reference evidence="9" key="1">
    <citation type="submission" date="2016-10" db="EMBL/GenBank/DDBJ databases">
        <authorList>
            <person name="Varghese N."/>
            <person name="Submissions S."/>
        </authorList>
    </citation>
    <scope>NUCLEOTIDE SEQUENCE [LARGE SCALE GENOMIC DNA]</scope>
    <source>
        <strain evidence="9">CGMCC 4.3516</strain>
    </source>
</reference>
<dbReference type="NCBIfam" id="TIGR02937">
    <property type="entry name" value="sigma70-ECF"/>
    <property type="match status" value="1"/>
</dbReference>
<accession>A0A1G6V5W6</accession>
<keyword evidence="2" id="KW-0805">Transcription regulation</keyword>
<feature type="region of interest" description="Disordered" evidence="5">
    <location>
        <begin position="72"/>
        <end position="107"/>
    </location>
</feature>
<evidence type="ECO:0000256" key="4">
    <source>
        <dbReference type="ARBA" id="ARBA00023163"/>
    </source>
</evidence>
<dbReference type="InterPro" id="IPR036388">
    <property type="entry name" value="WH-like_DNA-bd_sf"/>
</dbReference>
<evidence type="ECO:0000259" key="6">
    <source>
        <dbReference type="Pfam" id="PF04542"/>
    </source>
</evidence>
<dbReference type="AlphaFoldDB" id="A0A1G6V5W6"/>
<keyword evidence="9" id="KW-1185">Reference proteome</keyword>
<dbReference type="InterPro" id="IPR014298">
    <property type="entry name" value="BldN-like"/>
</dbReference>
<dbReference type="PANTHER" id="PTHR43133:SF57">
    <property type="entry name" value="RNA POLYMERASE SIGMA-70 FACTOR"/>
    <property type="match status" value="1"/>
</dbReference>
<organism evidence="8 9">
    <name type="scientific">Glycomyces harbinensis</name>
    <dbReference type="NCBI Taxonomy" id="58114"/>
    <lineage>
        <taxon>Bacteria</taxon>
        <taxon>Bacillati</taxon>
        <taxon>Actinomycetota</taxon>
        <taxon>Actinomycetes</taxon>
        <taxon>Glycomycetales</taxon>
        <taxon>Glycomycetaceae</taxon>
        <taxon>Glycomyces</taxon>
    </lineage>
</organism>
<keyword evidence="3" id="KW-0731">Sigma factor</keyword>
<dbReference type="GO" id="GO:0003677">
    <property type="term" value="F:DNA binding"/>
    <property type="evidence" value="ECO:0007669"/>
    <property type="project" value="InterPro"/>
</dbReference>